<keyword evidence="5" id="KW-0067">ATP-binding</keyword>
<protein>
    <submittedName>
        <fullName evidence="8">ATP-grasp domain-containing protein</fullName>
    </submittedName>
</protein>
<evidence type="ECO:0000256" key="3">
    <source>
        <dbReference type="ARBA" id="ARBA00023018"/>
    </source>
</evidence>
<dbReference type="InterPro" id="IPR001359">
    <property type="entry name" value="Synapsin"/>
</dbReference>
<evidence type="ECO:0000259" key="7">
    <source>
        <dbReference type="PROSITE" id="PS50975"/>
    </source>
</evidence>
<reference evidence="9" key="1">
    <citation type="submission" date="2010-08" db="EMBL/GenBank/DDBJ databases">
        <authorList>
            <consortium name="Caenorhabditis japonica Sequencing Consortium"/>
            <person name="Wilson R.K."/>
        </authorList>
    </citation>
    <scope>NUCLEOTIDE SEQUENCE [LARGE SCALE GENOMIC DNA]</scope>
    <source>
        <strain evidence="9">DF5081</strain>
    </source>
</reference>
<dbReference type="GO" id="GO:0030672">
    <property type="term" value="C:synaptic vesicle membrane"/>
    <property type="evidence" value="ECO:0007669"/>
    <property type="project" value="TreeGrafter"/>
</dbReference>
<dbReference type="Gene3D" id="3.40.50.20">
    <property type="match status" value="1"/>
</dbReference>
<comment type="similarity">
    <text evidence="1">Belongs to the synapsin family.</text>
</comment>
<organism evidence="8 9">
    <name type="scientific">Caenorhabditis japonica</name>
    <dbReference type="NCBI Taxonomy" id="281687"/>
    <lineage>
        <taxon>Eukaryota</taxon>
        <taxon>Metazoa</taxon>
        <taxon>Ecdysozoa</taxon>
        <taxon>Nematoda</taxon>
        <taxon>Chromadorea</taxon>
        <taxon>Rhabditida</taxon>
        <taxon>Rhabditina</taxon>
        <taxon>Rhabditomorpha</taxon>
        <taxon>Rhabditoidea</taxon>
        <taxon>Rhabditidae</taxon>
        <taxon>Peloderinae</taxon>
        <taxon>Caenorhabditis</taxon>
    </lineage>
</organism>
<dbReference type="Pfam" id="PF02750">
    <property type="entry name" value="Synapsin_C"/>
    <property type="match status" value="1"/>
</dbReference>
<name>A0A8R1I1Y2_CAEJA</name>
<dbReference type="PANTHER" id="PTHR10841">
    <property type="entry name" value="SYNAPSIN"/>
    <property type="match status" value="1"/>
</dbReference>
<keyword evidence="9" id="KW-1185">Reference proteome</keyword>
<dbReference type="InterPro" id="IPR013815">
    <property type="entry name" value="ATP_grasp_subdomain_1"/>
</dbReference>
<evidence type="ECO:0000256" key="6">
    <source>
        <dbReference type="SAM" id="MobiDB-lite"/>
    </source>
</evidence>
<accession>A0A8R1I1Y2</accession>
<dbReference type="PRINTS" id="PR01368">
    <property type="entry name" value="SYNAPSIN"/>
</dbReference>
<comment type="subcellular location">
    <subcellularLocation>
        <location evidence="4">Synapse</location>
    </subcellularLocation>
</comment>
<dbReference type="Gene3D" id="3.30.1490.20">
    <property type="entry name" value="ATP-grasp fold, A domain"/>
    <property type="match status" value="1"/>
</dbReference>
<keyword evidence="2" id="KW-0597">Phosphoprotein</keyword>
<dbReference type="Pfam" id="PF02078">
    <property type="entry name" value="Synapsin"/>
    <property type="match status" value="1"/>
</dbReference>
<dbReference type="EnsemblMetazoa" id="CJA12258.1">
    <property type="protein sequence ID" value="CJA12258.1"/>
    <property type="gene ID" value="WBGene00131462"/>
</dbReference>
<dbReference type="InterPro" id="IPR020898">
    <property type="entry name" value="Synapsin_ATP-bd_dom"/>
</dbReference>
<evidence type="ECO:0000256" key="1">
    <source>
        <dbReference type="ARBA" id="ARBA00008243"/>
    </source>
</evidence>
<reference evidence="8" key="2">
    <citation type="submission" date="2022-06" db="UniProtKB">
        <authorList>
            <consortium name="EnsemblMetazoa"/>
        </authorList>
    </citation>
    <scope>IDENTIFICATION</scope>
    <source>
        <strain evidence="8">DF5081</strain>
    </source>
</reference>
<dbReference type="InterPro" id="IPR020897">
    <property type="entry name" value="Synapsin_pre-ATP-grasp_dom"/>
</dbReference>
<keyword evidence="5" id="KW-0547">Nucleotide-binding</keyword>
<keyword evidence="3" id="KW-0770">Synapse</keyword>
<dbReference type="InterPro" id="IPR011761">
    <property type="entry name" value="ATP-grasp"/>
</dbReference>
<dbReference type="PANTHER" id="PTHR10841:SF17">
    <property type="entry name" value="SYNAPSIN"/>
    <property type="match status" value="1"/>
</dbReference>
<evidence type="ECO:0000313" key="8">
    <source>
        <dbReference type="EnsemblMetazoa" id="CJA12258.1"/>
    </source>
</evidence>
<dbReference type="Proteomes" id="UP000005237">
    <property type="component" value="Unassembled WGS sequence"/>
</dbReference>
<evidence type="ECO:0000256" key="2">
    <source>
        <dbReference type="ARBA" id="ARBA00022553"/>
    </source>
</evidence>
<evidence type="ECO:0000256" key="5">
    <source>
        <dbReference type="PROSITE-ProRule" id="PRU00409"/>
    </source>
</evidence>
<dbReference type="GO" id="GO:0007274">
    <property type="term" value="P:neuromuscular synaptic transmission"/>
    <property type="evidence" value="ECO:0007669"/>
    <property type="project" value="EnsemblMetazoa"/>
</dbReference>
<dbReference type="OMA" id="FVNSHTS"/>
<feature type="domain" description="ATP-grasp" evidence="7">
    <location>
        <begin position="188"/>
        <end position="377"/>
    </location>
</feature>
<dbReference type="InterPro" id="IPR016185">
    <property type="entry name" value="PreATP-grasp_dom_sf"/>
</dbReference>
<dbReference type="PROSITE" id="PS50975">
    <property type="entry name" value="ATP_GRASP"/>
    <property type="match status" value="1"/>
</dbReference>
<dbReference type="GO" id="GO:0005524">
    <property type="term" value="F:ATP binding"/>
    <property type="evidence" value="ECO:0007669"/>
    <property type="project" value="UniProtKB-UniRule"/>
</dbReference>
<dbReference type="AlphaFoldDB" id="A0A8R1I1Y2"/>
<dbReference type="SUPFAM" id="SSF56059">
    <property type="entry name" value="Glutathione synthetase ATP-binding domain-like"/>
    <property type="match status" value="1"/>
</dbReference>
<dbReference type="Gene3D" id="3.30.470.20">
    <property type="entry name" value="ATP-grasp fold, B domain"/>
    <property type="match status" value="1"/>
</dbReference>
<evidence type="ECO:0000313" key="9">
    <source>
        <dbReference type="Proteomes" id="UP000005237"/>
    </source>
</evidence>
<feature type="region of interest" description="Disordered" evidence="6">
    <location>
        <begin position="381"/>
        <end position="449"/>
    </location>
</feature>
<sequence length="474" mass="52844">MNFFKRKFSFSEDEGEAAAMDDVSGPPSSFSFQSIANKVSNTISAPTSPAKSRESLAAALERSLNHDRSRGEPVMKDAKVLLVIDSHHVDWSKYFRNQTEFPIRVEQGDINEIDVMCTEKTCTVELNQPGKDVRMFTPSAVFMGAGATRCAQMKTITRAFIAAHVPFLNSHTSSVAFLDKNNLKKQLKKITLSDGASIPMLPIVHYPHFHKFHQNQSGTYPLVVSVNEGFQGIGKIKVNNHEELCDVEGMLQIMSKGDTEVEVQPYVDAKYDLHVQKVGHEYKTFIRRGICKHWKSNVGSSVLEQIQTNERHKKYLKAITDHVGPMQICSIDILVSKEGREFVHDVNDVMAYFGESAEDDRRAASLLLRALMAPRIVTSPVTTENGVSHPHIPSEAPSTSTNGHHHGPRRLPPQPTTSQHLPRVGNDDKIETHHHKGNYAPPPPIPRAASRESISYVDDTMGQLKRTFAGFFGE</sequence>
<dbReference type="GO" id="GO:0036062">
    <property type="term" value="C:presynaptic periactive zone"/>
    <property type="evidence" value="ECO:0007669"/>
    <property type="project" value="EnsemblMetazoa"/>
</dbReference>
<evidence type="ECO:0000256" key="4">
    <source>
        <dbReference type="ARBA" id="ARBA00034103"/>
    </source>
</evidence>
<dbReference type="GO" id="GO:0007269">
    <property type="term" value="P:neurotransmitter secretion"/>
    <property type="evidence" value="ECO:0007669"/>
    <property type="project" value="InterPro"/>
</dbReference>
<dbReference type="SUPFAM" id="SSF52440">
    <property type="entry name" value="PreATP-grasp domain"/>
    <property type="match status" value="1"/>
</dbReference>
<proteinExistence type="inferred from homology"/>
<dbReference type="GO" id="GO:0046872">
    <property type="term" value="F:metal ion binding"/>
    <property type="evidence" value="ECO:0007669"/>
    <property type="project" value="InterPro"/>
</dbReference>